<dbReference type="RefSeq" id="WP_208718451.1">
    <property type="nucleotide sequence ID" value="NZ_CP024770.1"/>
</dbReference>
<organism evidence="2 3">
    <name type="scientific">Pantoea cypripedii</name>
    <name type="common">Pectobacterium cypripedii</name>
    <name type="synonym">Erwinia cypripedii</name>
    <dbReference type="NCBI Taxonomy" id="55209"/>
    <lineage>
        <taxon>Bacteria</taxon>
        <taxon>Pseudomonadati</taxon>
        <taxon>Pseudomonadota</taxon>
        <taxon>Gammaproteobacteria</taxon>
        <taxon>Enterobacterales</taxon>
        <taxon>Erwiniaceae</taxon>
        <taxon>Pantoea</taxon>
    </lineage>
</organism>
<reference evidence="2 3" key="1">
    <citation type="submission" date="2017-11" db="EMBL/GenBank/DDBJ databases">
        <title>Genome sequence of Pantoea cypripedii NE1.</title>
        <authorList>
            <person name="Nascimento F.X."/>
        </authorList>
    </citation>
    <scope>NUCLEOTIDE SEQUENCE [LARGE SCALE GENOMIC DNA]</scope>
    <source>
        <strain evidence="2 3">NE1</strain>
        <plasmid evidence="3">pne1b</plasmid>
    </source>
</reference>
<dbReference type="AlphaFoldDB" id="A0A6B9G793"/>
<keyword evidence="1" id="KW-0812">Transmembrane</keyword>
<accession>A0A6B9G793</accession>
<gene>
    <name evidence="2" type="ORF">CUN67_26700</name>
</gene>
<evidence type="ECO:0000313" key="3">
    <source>
        <dbReference type="Proteomes" id="UP000502005"/>
    </source>
</evidence>
<sequence>MNTVFQNKWSSAGILLGVLALALTLFHFTAGPFDPPTPNLENRIAEKVSAMMTGIIAGIKGEEPPIITKKTTLTIDNILKNVGIGMAVIGMMCAFTAAITGEKTGCVSVAMICSVSTLAFYAVLLWMGLLLALVILFLVVSIFAGQPA</sequence>
<proteinExistence type="predicted"/>
<dbReference type="Proteomes" id="UP000502005">
    <property type="component" value="Plasmid pNE1B"/>
</dbReference>
<keyword evidence="1" id="KW-0472">Membrane</keyword>
<keyword evidence="2" id="KW-0614">Plasmid</keyword>
<feature type="transmembrane region" description="Helical" evidence="1">
    <location>
        <begin position="12"/>
        <end position="30"/>
    </location>
</feature>
<keyword evidence="1" id="KW-1133">Transmembrane helix</keyword>
<dbReference type="EMBL" id="CP024770">
    <property type="protein sequence ID" value="QGY32552.1"/>
    <property type="molecule type" value="Genomic_DNA"/>
</dbReference>
<geneLocation type="plasmid" evidence="3">
    <name>pne1b</name>
</geneLocation>
<feature type="transmembrane region" description="Helical" evidence="1">
    <location>
        <begin position="78"/>
        <end position="99"/>
    </location>
</feature>
<protein>
    <recommendedName>
        <fullName evidence="4">Inner membrane protein yidI</fullName>
    </recommendedName>
</protein>
<evidence type="ECO:0000313" key="2">
    <source>
        <dbReference type="EMBL" id="QGY32552.1"/>
    </source>
</evidence>
<evidence type="ECO:0008006" key="4">
    <source>
        <dbReference type="Google" id="ProtNLM"/>
    </source>
</evidence>
<feature type="transmembrane region" description="Helical" evidence="1">
    <location>
        <begin position="120"/>
        <end position="144"/>
    </location>
</feature>
<evidence type="ECO:0000256" key="1">
    <source>
        <dbReference type="SAM" id="Phobius"/>
    </source>
</evidence>
<name>A0A6B9G793_PANCY</name>